<gene>
    <name evidence="2" type="ORF">CLV72_107193</name>
</gene>
<dbReference type="Proteomes" id="UP000237846">
    <property type="component" value="Unassembled WGS sequence"/>
</dbReference>
<evidence type="ECO:0000313" key="2">
    <source>
        <dbReference type="EMBL" id="PRX96670.1"/>
    </source>
</evidence>
<keyword evidence="3" id="KW-1185">Reference proteome</keyword>
<feature type="compositionally biased region" description="Polar residues" evidence="1">
    <location>
        <begin position="7"/>
        <end position="17"/>
    </location>
</feature>
<proteinExistence type="predicted"/>
<name>A0A2T0PYQ9_9ACTN</name>
<feature type="region of interest" description="Disordered" evidence="1">
    <location>
        <begin position="1"/>
        <end position="23"/>
    </location>
</feature>
<comment type="caution">
    <text evidence="2">The sequence shown here is derived from an EMBL/GenBank/DDBJ whole genome shotgun (WGS) entry which is preliminary data.</text>
</comment>
<dbReference type="AlphaFoldDB" id="A0A2T0PYQ9"/>
<dbReference type="EMBL" id="PVZC01000007">
    <property type="protein sequence ID" value="PRX96670.1"/>
    <property type="molecule type" value="Genomic_DNA"/>
</dbReference>
<sequence>MMPAASGSRSTPTTLDNSIHRADGELPVNAYADPVFRHRRRVDDGMFDVRWIGPGELADLPVHHTQRLRLHHAAISGDGPYLG</sequence>
<organism evidence="2 3">
    <name type="scientific">Allonocardiopsis opalescens</name>
    <dbReference type="NCBI Taxonomy" id="1144618"/>
    <lineage>
        <taxon>Bacteria</taxon>
        <taxon>Bacillati</taxon>
        <taxon>Actinomycetota</taxon>
        <taxon>Actinomycetes</taxon>
        <taxon>Streptosporangiales</taxon>
        <taxon>Allonocardiopsis</taxon>
    </lineage>
</organism>
<accession>A0A2T0PYQ9</accession>
<evidence type="ECO:0000256" key="1">
    <source>
        <dbReference type="SAM" id="MobiDB-lite"/>
    </source>
</evidence>
<protein>
    <submittedName>
        <fullName evidence="2">Uncharacterized protein</fullName>
    </submittedName>
</protein>
<evidence type="ECO:0000313" key="3">
    <source>
        <dbReference type="Proteomes" id="UP000237846"/>
    </source>
</evidence>
<reference evidence="2 3" key="1">
    <citation type="submission" date="2018-03" db="EMBL/GenBank/DDBJ databases">
        <title>Genomic Encyclopedia of Archaeal and Bacterial Type Strains, Phase II (KMG-II): from individual species to whole genera.</title>
        <authorList>
            <person name="Goeker M."/>
        </authorList>
    </citation>
    <scope>NUCLEOTIDE SEQUENCE [LARGE SCALE GENOMIC DNA]</scope>
    <source>
        <strain evidence="2 3">DSM 45601</strain>
    </source>
</reference>